<dbReference type="EMBL" id="CAJNOE010000096">
    <property type="protein sequence ID" value="CAF0904113.1"/>
    <property type="molecule type" value="Genomic_DNA"/>
</dbReference>
<sequence length="132" mass="15664">MEKSPFYNFIYCYATGQVNETWHLFNRNHQISPDFDCNSLSQDGIWYMQRWPLELINWPQFNSDRLDIQLNIPGECGGSPQSLQMLPPDERSIKKWNYGVYELDDGSGFREEDPTAYLISYWGMRYFKLLGE</sequence>
<evidence type="ECO:0000313" key="2">
    <source>
        <dbReference type="Proteomes" id="UP000663860"/>
    </source>
</evidence>
<name>A0A813ZVF9_9BILA</name>
<proteinExistence type="predicted"/>
<dbReference type="Proteomes" id="UP000663860">
    <property type="component" value="Unassembled WGS sequence"/>
</dbReference>
<reference evidence="1" key="1">
    <citation type="submission" date="2021-02" db="EMBL/GenBank/DDBJ databases">
        <authorList>
            <person name="Nowell W R."/>
        </authorList>
    </citation>
    <scope>NUCLEOTIDE SEQUENCE</scope>
</reference>
<dbReference type="AlphaFoldDB" id="A0A813ZVF9"/>
<evidence type="ECO:0000313" key="1">
    <source>
        <dbReference type="EMBL" id="CAF0904113.1"/>
    </source>
</evidence>
<gene>
    <name evidence="1" type="ORF">IZO911_LOCUS12414</name>
</gene>
<organism evidence="1 2">
    <name type="scientific">Adineta steineri</name>
    <dbReference type="NCBI Taxonomy" id="433720"/>
    <lineage>
        <taxon>Eukaryota</taxon>
        <taxon>Metazoa</taxon>
        <taxon>Spiralia</taxon>
        <taxon>Gnathifera</taxon>
        <taxon>Rotifera</taxon>
        <taxon>Eurotatoria</taxon>
        <taxon>Bdelloidea</taxon>
        <taxon>Adinetida</taxon>
        <taxon>Adinetidae</taxon>
        <taxon>Adineta</taxon>
    </lineage>
</organism>
<comment type="caution">
    <text evidence="1">The sequence shown here is derived from an EMBL/GenBank/DDBJ whole genome shotgun (WGS) entry which is preliminary data.</text>
</comment>
<protein>
    <submittedName>
        <fullName evidence="1">Uncharacterized protein</fullName>
    </submittedName>
</protein>
<accession>A0A813ZVF9</accession>